<dbReference type="Proteomes" id="UP000095009">
    <property type="component" value="Unassembled WGS sequence"/>
</dbReference>
<reference evidence="2 3" key="1">
    <citation type="journal article" date="2016" name="Proc. Natl. Acad. Sci. U.S.A.">
        <title>Comparative genomics of biotechnologically important yeasts.</title>
        <authorList>
            <person name="Riley R."/>
            <person name="Haridas S."/>
            <person name="Wolfe K.H."/>
            <person name="Lopes M.R."/>
            <person name="Hittinger C.T."/>
            <person name="Goeker M."/>
            <person name="Salamov A.A."/>
            <person name="Wisecaver J.H."/>
            <person name="Long T.M."/>
            <person name="Calvey C.H."/>
            <person name="Aerts A.L."/>
            <person name="Barry K.W."/>
            <person name="Choi C."/>
            <person name="Clum A."/>
            <person name="Coughlan A.Y."/>
            <person name="Deshpande S."/>
            <person name="Douglass A.P."/>
            <person name="Hanson S.J."/>
            <person name="Klenk H.-P."/>
            <person name="LaButti K.M."/>
            <person name="Lapidus A."/>
            <person name="Lindquist E.A."/>
            <person name="Lipzen A.M."/>
            <person name="Meier-Kolthoff J.P."/>
            <person name="Ohm R.A."/>
            <person name="Otillar R.P."/>
            <person name="Pangilinan J.L."/>
            <person name="Peng Y."/>
            <person name="Rokas A."/>
            <person name="Rosa C.A."/>
            <person name="Scheuner C."/>
            <person name="Sibirny A.A."/>
            <person name="Slot J.C."/>
            <person name="Stielow J.B."/>
            <person name="Sun H."/>
            <person name="Kurtzman C.P."/>
            <person name="Blackwell M."/>
            <person name="Grigoriev I.V."/>
            <person name="Jeffries T.W."/>
        </authorList>
    </citation>
    <scope>NUCLEOTIDE SEQUENCE [LARGE SCALE GENOMIC DNA]</scope>
    <source>
        <strain evidence="2 3">DSM 6958</strain>
    </source>
</reference>
<name>A0A1E3PEU2_9ASCO</name>
<keyword evidence="1" id="KW-1133">Transmembrane helix</keyword>
<gene>
    <name evidence="2" type="ORF">NADFUDRAFT_83994</name>
</gene>
<accession>A0A1E3PEU2</accession>
<keyword evidence="1" id="KW-0472">Membrane</keyword>
<keyword evidence="3" id="KW-1185">Reference proteome</keyword>
<feature type="transmembrane region" description="Helical" evidence="1">
    <location>
        <begin position="32"/>
        <end position="55"/>
    </location>
</feature>
<evidence type="ECO:0000313" key="3">
    <source>
        <dbReference type="Proteomes" id="UP000095009"/>
    </source>
</evidence>
<sequence>MDATPFSASSSPTTAQVATGLAYSLLIDIKNVLWLLVMAVFYKLGLVIGLCLIIMGRGFVNWTWSPSQVTPIHSSTSQQADTIKAENASIETNLPQVLKHKQPPFSSLAGGSVPINNHTPPLPSSTKVGFRLPSRPLGSEYDNSVRIHRVGSSAYFNIPLTYLLDKRLYYLKLAQMQNGNGNGGKEYHQLERQQQIVDQSLQRRGQSGPEVCRASWQALKTIMAVIYPDQAAAISKDEFALYHENALPSSEIADDTSPRTLIIQRFFRFFLSPGMDLAVEFTKINPEIIMAKEPKKKHT</sequence>
<evidence type="ECO:0000313" key="2">
    <source>
        <dbReference type="EMBL" id="ODQ63923.1"/>
    </source>
</evidence>
<organism evidence="2 3">
    <name type="scientific">Nadsonia fulvescens var. elongata DSM 6958</name>
    <dbReference type="NCBI Taxonomy" id="857566"/>
    <lineage>
        <taxon>Eukaryota</taxon>
        <taxon>Fungi</taxon>
        <taxon>Dikarya</taxon>
        <taxon>Ascomycota</taxon>
        <taxon>Saccharomycotina</taxon>
        <taxon>Dipodascomycetes</taxon>
        <taxon>Dipodascales</taxon>
        <taxon>Dipodascales incertae sedis</taxon>
        <taxon>Nadsonia</taxon>
    </lineage>
</organism>
<dbReference type="AlphaFoldDB" id="A0A1E3PEU2"/>
<dbReference type="EMBL" id="KV454413">
    <property type="protein sequence ID" value="ODQ63923.1"/>
    <property type="molecule type" value="Genomic_DNA"/>
</dbReference>
<evidence type="ECO:0000256" key="1">
    <source>
        <dbReference type="SAM" id="Phobius"/>
    </source>
</evidence>
<keyword evidence="1" id="KW-0812">Transmembrane</keyword>
<protein>
    <submittedName>
        <fullName evidence="2">Uncharacterized protein</fullName>
    </submittedName>
</protein>
<proteinExistence type="predicted"/>